<protein>
    <submittedName>
        <fullName evidence="1">Uncharacterized protein</fullName>
    </submittedName>
</protein>
<gene>
    <name evidence="1" type="ORF">L6164_013181</name>
</gene>
<dbReference type="Proteomes" id="UP000828941">
    <property type="component" value="Chromosome 5"/>
</dbReference>
<accession>A0ACB9PDS6</accession>
<name>A0ACB9PDS6_BAUVA</name>
<dbReference type="EMBL" id="CM039430">
    <property type="protein sequence ID" value="KAI4346099.1"/>
    <property type="molecule type" value="Genomic_DNA"/>
</dbReference>
<evidence type="ECO:0000313" key="1">
    <source>
        <dbReference type="EMBL" id="KAI4346099.1"/>
    </source>
</evidence>
<comment type="caution">
    <text evidence="1">The sequence shown here is derived from an EMBL/GenBank/DDBJ whole genome shotgun (WGS) entry which is preliminary data.</text>
</comment>
<reference evidence="1 2" key="1">
    <citation type="journal article" date="2022" name="DNA Res.">
        <title>Chromosomal-level genome assembly of the orchid tree Bauhinia variegata (Leguminosae; Cercidoideae) supports the allotetraploid origin hypothesis of Bauhinia.</title>
        <authorList>
            <person name="Zhong Y."/>
            <person name="Chen Y."/>
            <person name="Zheng D."/>
            <person name="Pang J."/>
            <person name="Liu Y."/>
            <person name="Luo S."/>
            <person name="Meng S."/>
            <person name="Qian L."/>
            <person name="Wei D."/>
            <person name="Dai S."/>
            <person name="Zhou R."/>
        </authorList>
    </citation>
    <scope>NUCLEOTIDE SEQUENCE [LARGE SCALE GENOMIC DNA]</scope>
    <source>
        <strain evidence="1">BV-YZ2020</strain>
    </source>
</reference>
<organism evidence="1 2">
    <name type="scientific">Bauhinia variegata</name>
    <name type="common">Purple orchid tree</name>
    <name type="synonym">Phanera variegata</name>
    <dbReference type="NCBI Taxonomy" id="167791"/>
    <lineage>
        <taxon>Eukaryota</taxon>
        <taxon>Viridiplantae</taxon>
        <taxon>Streptophyta</taxon>
        <taxon>Embryophyta</taxon>
        <taxon>Tracheophyta</taxon>
        <taxon>Spermatophyta</taxon>
        <taxon>Magnoliopsida</taxon>
        <taxon>eudicotyledons</taxon>
        <taxon>Gunneridae</taxon>
        <taxon>Pentapetalae</taxon>
        <taxon>rosids</taxon>
        <taxon>fabids</taxon>
        <taxon>Fabales</taxon>
        <taxon>Fabaceae</taxon>
        <taxon>Cercidoideae</taxon>
        <taxon>Cercideae</taxon>
        <taxon>Bauhiniinae</taxon>
        <taxon>Bauhinia</taxon>
    </lineage>
</organism>
<proteinExistence type="predicted"/>
<keyword evidence="2" id="KW-1185">Reference proteome</keyword>
<sequence>MKRSELVGNNAIVEAAKAIEGQVRDVQQNDPFKGLVRCCQIMKKERYLEMEDNEGGIEVGLALGRVQMKNFITILKKYISDIANLSH</sequence>
<evidence type="ECO:0000313" key="2">
    <source>
        <dbReference type="Proteomes" id="UP000828941"/>
    </source>
</evidence>